<feature type="region of interest" description="Disordered" evidence="1">
    <location>
        <begin position="583"/>
        <end position="687"/>
    </location>
</feature>
<evidence type="ECO:0000256" key="1">
    <source>
        <dbReference type="SAM" id="MobiDB-lite"/>
    </source>
</evidence>
<dbReference type="WBParaSite" id="ECPE_0000831401-mRNA-1">
    <property type="protein sequence ID" value="ECPE_0000831401-mRNA-1"/>
    <property type="gene ID" value="ECPE_0000831401"/>
</dbReference>
<dbReference type="EMBL" id="UZAN01045770">
    <property type="protein sequence ID" value="VDP83169.1"/>
    <property type="molecule type" value="Genomic_DNA"/>
</dbReference>
<feature type="compositionally biased region" description="Polar residues" evidence="1">
    <location>
        <begin position="615"/>
        <end position="628"/>
    </location>
</feature>
<dbReference type="OrthoDB" id="6250648at2759"/>
<feature type="chain" id="PRO_5043138140" evidence="2">
    <location>
        <begin position="20"/>
        <end position="783"/>
    </location>
</feature>
<proteinExistence type="predicted"/>
<feature type="region of interest" description="Disordered" evidence="1">
    <location>
        <begin position="526"/>
        <end position="562"/>
    </location>
</feature>
<keyword evidence="4" id="KW-1185">Reference proteome</keyword>
<evidence type="ECO:0000256" key="2">
    <source>
        <dbReference type="SAM" id="SignalP"/>
    </source>
</evidence>
<sequence length="783" mass="85398">MCRLTLLDRLLLGLNCSVSQNDDEIHVKRLHKDELSILTQRIDKTGFSVHSLSVRRNANNDAEYNIVLTFSPNADTNVRRVRCGSLTTRTRLLGSGHSSDGSRESATYSGTKSKLKSRQLAIRSLERRGSSRKRFLQNNVDHSHRRAGSVHSIGSGYHSDTDVFCKKLHHTKLRRAYSDTDLVGLQQNANESGISIGQRPVESLSNQINIPTLNSEVNTERHSPVIASGPLPPNKEWLRSSTLDRVPSCASERHYPSDPVAQKRVLGMPRAVLERQSYDEVHPMTATSTAHGISKRALGLDTHNSNHMAPFRRHSPRKVIRKVYTASANTSSALNSLTTASSTTNVSSSTASTILFEEATSNLSVCPPTSVAGFSFQYRRFPTPVMPVAVVPPSTKLVDHSVSVTPTAPTSASLFNDSRLSGVFRFRPVSSIPMGPVATKTPERTHLTELSAVSSMDVKRSNTNPPFSVMDDVNVPTVDEKMDSPKVTDEQTPKSPMNVVSSEQTTADLSGLKSTEEIVSTSKAINPSAHEPACSVSPDVNPELANSENELPPDWDGSYTPATSMSASQLLKLKRLHDEAGRVVAAPNESRTPQSGLYSPRPGRVQSPQALPLQGKQTQSIHTETGDTTRLAKPSQFESSAYEFTPPPPQQQQPKQKQQQQTSYQQQPFSSQQSQQQQPQRTTLTNRHQFGSDICSAVPPIVVHEPAAMDVTVDADEFELKSVDQSVGLTDAEQIPADPNVSFHPGTVAPIAQTIASAPSNSVLRPSVDSLGPLFVHPHYPSQ</sequence>
<feature type="compositionally biased region" description="Low complexity" evidence="1">
    <location>
        <begin position="652"/>
        <end position="680"/>
    </location>
</feature>
<accession>A0A183AMV3</accession>
<feature type="region of interest" description="Disordered" evidence="1">
    <location>
        <begin position="482"/>
        <end position="513"/>
    </location>
</feature>
<name>A0A183AMV3_9TREM</name>
<keyword evidence="2" id="KW-0732">Signal</keyword>
<feature type="compositionally biased region" description="Polar residues" evidence="1">
    <location>
        <begin position="493"/>
        <end position="508"/>
    </location>
</feature>
<protein>
    <submittedName>
        <fullName evidence="5">Protein kinase domain-containing protein</fullName>
    </submittedName>
</protein>
<reference evidence="5" key="1">
    <citation type="submission" date="2016-06" db="UniProtKB">
        <authorList>
            <consortium name="WormBaseParasite"/>
        </authorList>
    </citation>
    <scope>IDENTIFICATION</scope>
</reference>
<organism evidence="5">
    <name type="scientific">Echinostoma caproni</name>
    <dbReference type="NCBI Taxonomy" id="27848"/>
    <lineage>
        <taxon>Eukaryota</taxon>
        <taxon>Metazoa</taxon>
        <taxon>Spiralia</taxon>
        <taxon>Lophotrochozoa</taxon>
        <taxon>Platyhelminthes</taxon>
        <taxon>Trematoda</taxon>
        <taxon>Digenea</taxon>
        <taxon>Plagiorchiida</taxon>
        <taxon>Echinostomata</taxon>
        <taxon>Echinostomatoidea</taxon>
        <taxon>Echinostomatidae</taxon>
        <taxon>Echinostoma</taxon>
    </lineage>
</organism>
<dbReference type="Proteomes" id="UP000272942">
    <property type="component" value="Unassembled WGS sequence"/>
</dbReference>
<feature type="signal peptide" evidence="2">
    <location>
        <begin position="1"/>
        <end position="19"/>
    </location>
</feature>
<evidence type="ECO:0000313" key="5">
    <source>
        <dbReference type="WBParaSite" id="ECPE_0000831401-mRNA-1"/>
    </source>
</evidence>
<feature type="compositionally biased region" description="Polar residues" evidence="1">
    <location>
        <begin position="92"/>
        <end position="112"/>
    </location>
</feature>
<gene>
    <name evidence="3" type="ORF">ECPE_LOCUS8288</name>
</gene>
<feature type="region of interest" description="Disordered" evidence="1">
    <location>
        <begin position="92"/>
        <end position="118"/>
    </location>
</feature>
<feature type="compositionally biased region" description="Basic and acidic residues" evidence="1">
    <location>
        <begin position="482"/>
        <end position="492"/>
    </location>
</feature>
<reference evidence="3 4" key="2">
    <citation type="submission" date="2018-11" db="EMBL/GenBank/DDBJ databases">
        <authorList>
            <consortium name="Pathogen Informatics"/>
        </authorList>
    </citation>
    <scope>NUCLEOTIDE SEQUENCE [LARGE SCALE GENOMIC DNA]</scope>
    <source>
        <strain evidence="3 4">Egypt</strain>
    </source>
</reference>
<evidence type="ECO:0000313" key="4">
    <source>
        <dbReference type="Proteomes" id="UP000272942"/>
    </source>
</evidence>
<dbReference type="AlphaFoldDB" id="A0A183AMV3"/>
<evidence type="ECO:0000313" key="3">
    <source>
        <dbReference type="EMBL" id="VDP83169.1"/>
    </source>
</evidence>